<dbReference type="InterPro" id="IPR011042">
    <property type="entry name" value="6-blade_b-propeller_TolB-like"/>
</dbReference>
<dbReference type="PANTHER" id="PTHR10907:SF47">
    <property type="entry name" value="REGUCALCIN"/>
    <property type="match status" value="1"/>
</dbReference>
<evidence type="ECO:0000259" key="4">
    <source>
        <dbReference type="Pfam" id="PF08450"/>
    </source>
</evidence>
<dbReference type="InterPro" id="IPR005511">
    <property type="entry name" value="SMP-30"/>
</dbReference>
<sequence length="295" mass="32751">MSKFECLSNTSTQLGECPRWDEVEKKLYWVDILAPAIHVFSPDTGQQQTLQVAEHIGCFSLVNDGDDAKFIAGMRSGIWLLGADGKQLRKLADNPEDQAHSRFNDGRCDSQGRFWAGTLDEPKAGGKAHLYRFDASGLKSMDGGLLTSNGAAFSPDQRWMYHSDTPKFTIYRHAYDEATGTLGEREDWVRFTPTESDRGRPDGAAVDSQGYYWSALYEGGRVVRISPEGKIVETYPLPARCPTMCAFGGDDLRTLYVTTARAGRPETELQQYPQSGSVFAMQVAIPGLPERRFGQ</sequence>
<dbReference type="AlphaFoldDB" id="A0A843YUS5"/>
<evidence type="ECO:0000256" key="1">
    <source>
        <dbReference type="ARBA" id="ARBA00008853"/>
    </source>
</evidence>
<dbReference type="PRINTS" id="PR01790">
    <property type="entry name" value="SMP30FAMILY"/>
</dbReference>
<feature type="binding site" evidence="3">
    <location>
        <position position="104"/>
    </location>
    <ligand>
        <name>substrate</name>
    </ligand>
</feature>
<dbReference type="SUPFAM" id="SSF63829">
    <property type="entry name" value="Calcium-dependent phosphotriesterase"/>
    <property type="match status" value="1"/>
</dbReference>
<feature type="binding site" evidence="3">
    <location>
        <position position="149"/>
    </location>
    <ligand>
        <name>a divalent metal cation</name>
        <dbReference type="ChEBI" id="CHEBI:60240"/>
    </ligand>
</feature>
<dbReference type="EMBL" id="WINI01000003">
    <property type="protein sequence ID" value="MQR00376.1"/>
    <property type="molecule type" value="Genomic_DNA"/>
</dbReference>
<dbReference type="Pfam" id="PF08450">
    <property type="entry name" value="SGL"/>
    <property type="match status" value="1"/>
</dbReference>
<evidence type="ECO:0000313" key="5">
    <source>
        <dbReference type="EMBL" id="MQR00376.1"/>
    </source>
</evidence>
<feature type="active site" description="Proton donor/acceptor" evidence="2">
    <location>
        <position position="202"/>
    </location>
</feature>
<dbReference type="InterPro" id="IPR013658">
    <property type="entry name" value="SGL"/>
</dbReference>
<feature type="domain" description="SMP-30/Gluconolactonase/LRE-like region" evidence="4">
    <location>
        <begin position="14"/>
        <end position="261"/>
    </location>
</feature>
<evidence type="ECO:0000313" key="6">
    <source>
        <dbReference type="Proteomes" id="UP000451565"/>
    </source>
</evidence>
<comment type="similarity">
    <text evidence="1">Belongs to the SMP-30/CGR1 family.</text>
</comment>
<feature type="binding site" evidence="3">
    <location>
        <position position="16"/>
    </location>
    <ligand>
        <name>a divalent metal cation</name>
        <dbReference type="ChEBI" id="CHEBI:60240"/>
    </ligand>
</feature>
<dbReference type="Gene3D" id="2.120.10.30">
    <property type="entry name" value="TolB, C-terminal domain"/>
    <property type="match status" value="1"/>
</dbReference>
<keyword evidence="3" id="KW-0479">Metal-binding</keyword>
<organism evidence="5 6">
    <name type="scientific">Glaciimonas soli</name>
    <dbReference type="NCBI Taxonomy" id="2590999"/>
    <lineage>
        <taxon>Bacteria</taxon>
        <taxon>Pseudomonadati</taxon>
        <taxon>Pseudomonadota</taxon>
        <taxon>Betaproteobacteria</taxon>
        <taxon>Burkholderiales</taxon>
        <taxon>Oxalobacteraceae</taxon>
        <taxon>Glaciimonas</taxon>
    </lineage>
</organism>
<dbReference type="RefSeq" id="WP_153233981.1">
    <property type="nucleotide sequence ID" value="NZ_WINI01000003.1"/>
</dbReference>
<keyword evidence="3" id="KW-0862">Zinc</keyword>
<protein>
    <submittedName>
        <fullName evidence="5">SMP-30/gluconolactonase/LRE family protein</fullName>
    </submittedName>
</protein>
<dbReference type="GO" id="GO:0005509">
    <property type="term" value="F:calcium ion binding"/>
    <property type="evidence" value="ECO:0007669"/>
    <property type="project" value="TreeGrafter"/>
</dbReference>
<dbReference type="GO" id="GO:0004341">
    <property type="term" value="F:gluconolactonase activity"/>
    <property type="evidence" value="ECO:0007669"/>
    <property type="project" value="TreeGrafter"/>
</dbReference>
<keyword evidence="6" id="KW-1185">Reference proteome</keyword>
<dbReference type="PANTHER" id="PTHR10907">
    <property type="entry name" value="REGUCALCIN"/>
    <property type="match status" value="1"/>
</dbReference>
<dbReference type="Proteomes" id="UP000451565">
    <property type="component" value="Unassembled WGS sequence"/>
</dbReference>
<evidence type="ECO:0000256" key="3">
    <source>
        <dbReference type="PIRSR" id="PIRSR605511-2"/>
    </source>
</evidence>
<comment type="caution">
    <text evidence="5">The sequence shown here is derived from an EMBL/GenBank/DDBJ whole genome shotgun (WGS) entry which is preliminary data.</text>
</comment>
<comment type="cofactor">
    <cofactor evidence="3">
        <name>Zn(2+)</name>
        <dbReference type="ChEBI" id="CHEBI:29105"/>
    </cofactor>
    <text evidence="3">Binds 1 divalent metal cation per subunit.</text>
</comment>
<accession>A0A843YUS5</accession>
<name>A0A843YUS5_9BURK</name>
<dbReference type="GO" id="GO:0019853">
    <property type="term" value="P:L-ascorbic acid biosynthetic process"/>
    <property type="evidence" value="ECO:0007669"/>
    <property type="project" value="TreeGrafter"/>
</dbReference>
<evidence type="ECO:0000256" key="2">
    <source>
        <dbReference type="PIRSR" id="PIRSR605511-1"/>
    </source>
</evidence>
<reference evidence="5 6" key="1">
    <citation type="submission" date="2019-10" db="EMBL/GenBank/DDBJ databases">
        <title>Glaciimonas soli sp. nov., a psychrophilic bacterium isolated from the forest soil of a high elevation mountain in Taiwan.</title>
        <authorList>
            <person name="Wang L.-T."/>
            <person name="Shieh W.Y."/>
        </authorList>
    </citation>
    <scope>NUCLEOTIDE SEQUENCE [LARGE SCALE GENOMIC DNA]</scope>
    <source>
        <strain evidence="5 6">GS1</strain>
    </source>
</reference>
<feature type="binding site" evidence="3">
    <location>
        <position position="102"/>
    </location>
    <ligand>
        <name>substrate</name>
    </ligand>
</feature>
<gene>
    <name evidence="5" type="ORF">GEV47_06750</name>
</gene>
<proteinExistence type="inferred from homology"/>
<dbReference type="OrthoDB" id="9775406at2"/>
<feature type="binding site" evidence="3">
    <location>
        <position position="202"/>
    </location>
    <ligand>
        <name>a divalent metal cation</name>
        <dbReference type="ChEBI" id="CHEBI:60240"/>
    </ligand>
</feature>